<evidence type="ECO:0000313" key="7">
    <source>
        <dbReference type="Proteomes" id="UP000003844"/>
    </source>
</evidence>
<dbReference type="GO" id="GO:0015074">
    <property type="term" value="P:DNA integration"/>
    <property type="evidence" value="ECO:0007669"/>
    <property type="project" value="InterPro"/>
</dbReference>
<organism evidence="6 7">
    <name type="scientific">Gillisia limnaea (strain DSM 15749 / LMG 21470 / R-8282)</name>
    <dbReference type="NCBI Taxonomy" id="865937"/>
    <lineage>
        <taxon>Bacteria</taxon>
        <taxon>Pseudomonadati</taxon>
        <taxon>Bacteroidota</taxon>
        <taxon>Flavobacteriia</taxon>
        <taxon>Flavobacteriales</taxon>
        <taxon>Flavobacteriaceae</taxon>
        <taxon>Gillisia</taxon>
    </lineage>
</organism>
<name>H2BVB2_GILLR</name>
<dbReference type="Gene3D" id="1.10.150.130">
    <property type="match status" value="1"/>
</dbReference>
<dbReference type="InterPro" id="IPR050090">
    <property type="entry name" value="Tyrosine_recombinase_XerCD"/>
</dbReference>
<feature type="domain" description="Tyr recombinase" evidence="4">
    <location>
        <begin position="230"/>
        <end position="402"/>
    </location>
</feature>
<sequence>MATVNFRIRSKANRPVSIFIYVSLEVGNVISTPSGFNVLPKDWSTTTKRPKQNSEGNKKTFSELNKLQKFIYDEVNTAQSKGQLIDVHWLKDKIDLCFDRVNKTDHSLLINHTQYIIDNANTRKITGSNKIGISQRRVTGYKSFKKVMEVYEKETKKKIQLQDINKPFVDKFTNWLMNKKNYSTNYAGKILDNLKTVCLDAEKLDIKVNPYAKQITGFREQNNDRFIITLSFEELEQIRTAEIESEALKNARNWLLLGCEIGQRASDLLKLSPDNLRYKGNRIYFDIEQQKTGKFVTVGVIAPHVIDIVENNFPYPISQQKLNKHIKDVCELAKIEEMVKGSKYDKKTGRKKLDVYPKYDLITSHTFRRSFATNYYKKIPTAVLIGITGHSKESLFLEYINRREDKDLNADLFMKFYETLHQDKEPQLKVIRNASNQ</sequence>
<evidence type="ECO:0000256" key="3">
    <source>
        <dbReference type="ARBA" id="ARBA00023172"/>
    </source>
</evidence>
<gene>
    <name evidence="6" type="ORF">Gilli_1103</name>
</gene>
<dbReference type="Gene3D" id="1.10.443.10">
    <property type="entry name" value="Intergrase catalytic core"/>
    <property type="match status" value="1"/>
</dbReference>
<dbReference type="InterPro" id="IPR011010">
    <property type="entry name" value="DNA_brk_join_enz"/>
</dbReference>
<dbReference type="Proteomes" id="UP000003844">
    <property type="component" value="Unassembled WGS sequence"/>
</dbReference>
<dbReference type="SUPFAM" id="SSF56349">
    <property type="entry name" value="DNA breaking-rejoining enzymes"/>
    <property type="match status" value="1"/>
</dbReference>
<keyword evidence="7" id="KW-1185">Reference proteome</keyword>
<dbReference type="InterPro" id="IPR025269">
    <property type="entry name" value="SAM-like_dom"/>
</dbReference>
<dbReference type="PANTHER" id="PTHR30349">
    <property type="entry name" value="PHAGE INTEGRASE-RELATED"/>
    <property type="match status" value="1"/>
</dbReference>
<evidence type="ECO:0000256" key="2">
    <source>
        <dbReference type="ARBA" id="ARBA00023125"/>
    </source>
</evidence>
<protein>
    <submittedName>
        <fullName evidence="6">Integrase family protein</fullName>
    </submittedName>
</protein>
<dbReference type="AlphaFoldDB" id="H2BVB2"/>
<evidence type="ECO:0000259" key="5">
    <source>
        <dbReference type="Pfam" id="PF13102"/>
    </source>
</evidence>
<evidence type="ECO:0000256" key="1">
    <source>
        <dbReference type="ARBA" id="ARBA00008857"/>
    </source>
</evidence>
<dbReference type="eggNOG" id="COG0582">
    <property type="taxonomic scope" value="Bacteria"/>
</dbReference>
<dbReference type="GO" id="GO:0006310">
    <property type="term" value="P:DNA recombination"/>
    <property type="evidence" value="ECO:0007669"/>
    <property type="project" value="UniProtKB-KW"/>
</dbReference>
<evidence type="ECO:0000313" key="6">
    <source>
        <dbReference type="EMBL" id="EHQ01777.1"/>
    </source>
</evidence>
<comment type="similarity">
    <text evidence="1">Belongs to the 'phage' integrase family.</text>
</comment>
<dbReference type="PANTHER" id="PTHR30349:SF64">
    <property type="entry name" value="PROPHAGE INTEGRASE INTD-RELATED"/>
    <property type="match status" value="1"/>
</dbReference>
<keyword evidence="3" id="KW-0233">DNA recombination</keyword>
<proteinExistence type="inferred from homology"/>
<dbReference type="HOGENOM" id="CLU_033139_7_0_10"/>
<dbReference type="RefSeq" id="WP_006988099.1">
    <property type="nucleotide sequence ID" value="NZ_JH594606.1"/>
</dbReference>
<dbReference type="InterPro" id="IPR010998">
    <property type="entry name" value="Integrase_recombinase_N"/>
</dbReference>
<keyword evidence="2" id="KW-0238">DNA-binding</keyword>
<dbReference type="Pfam" id="PF00589">
    <property type="entry name" value="Phage_integrase"/>
    <property type="match status" value="1"/>
</dbReference>
<dbReference type="InterPro" id="IPR002104">
    <property type="entry name" value="Integrase_catalytic"/>
</dbReference>
<dbReference type="OrthoDB" id="892893at2"/>
<dbReference type="EMBL" id="JH594606">
    <property type="protein sequence ID" value="EHQ01777.1"/>
    <property type="molecule type" value="Genomic_DNA"/>
</dbReference>
<evidence type="ECO:0000259" key="4">
    <source>
        <dbReference type="Pfam" id="PF00589"/>
    </source>
</evidence>
<dbReference type="Pfam" id="PF13102">
    <property type="entry name" value="Phage_int_SAM_5"/>
    <property type="match status" value="1"/>
</dbReference>
<feature type="domain" description="Phage integrase SAM-like" evidence="5">
    <location>
        <begin position="134"/>
        <end position="212"/>
    </location>
</feature>
<dbReference type="GO" id="GO:0003677">
    <property type="term" value="F:DNA binding"/>
    <property type="evidence" value="ECO:0007669"/>
    <property type="project" value="UniProtKB-KW"/>
</dbReference>
<dbReference type="STRING" id="865937.Gilli_1103"/>
<reference evidence="7" key="1">
    <citation type="journal article" date="2012" name="Stand. Genomic Sci.">
        <title>Genome sequence of the Antarctic rhodopsins-containing flavobacterium Gillisia limnaea type strain (R-8282(T)).</title>
        <authorList>
            <person name="Riedel T."/>
            <person name="Held B."/>
            <person name="Nolan M."/>
            <person name="Lucas S."/>
            <person name="Lapidus A."/>
            <person name="Tice H."/>
            <person name="Del Rio T.G."/>
            <person name="Cheng J.F."/>
            <person name="Han C."/>
            <person name="Tapia R."/>
            <person name="Goodwin L.A."/>
            <person name="Pitluck S."/>
            <person name="Liolios K."/>
            <person name="Mavromatis K."/>
            <person name="Pagani I."/>
            <person name="Ivanova N."/>
            <person name="Mikhailova N."/>
            <person name="Pati A."/>
            <person name="Chen A."/>
            <person name="Palaniappan K."/>
            <person name="Land M."/>
            <person name="Rohde M."/>
            <person name="Tindall B.J."/>
            <person name="Detter J.C."/>
            <person name="Goker M."/>
            <person name="Bristow J."/>
            <person name="Eisen J.A."/>
            <person name="Markowitz V."/>
            <person name="Hugenholtz P."/>
            <person name="Kyrpides N.C."/>
            <person name="Klenk H.P."/>
            <person name="Woyke T."/>
        </authorList>
    </citation>
    <scope>NUCLEOTIDE SEQUENCE [LARGE SCALE GENOMIC DNA]</scope>
    <source>
        <strain evidence="7">DSM 15749 / LMG 21470 / R-8282</strain>
    </source>
</reference>
<dbReference type="InterPro" id="IPR013762">
    <property type="entry name" value="Integrase-like_cat_sf"/>
</dbReference>
<accession>H2BVB2</accession>